<proteinExistence type="predicted"/>
<dbReference type="Proteomes" id="UP000076480">
    <property type="component" value="Unassembled WGS sequence"/>
</dbReference>
<keyword evidence="1" id="KW-0472">Membrane</keyword>
<name>A0A166GBN6_SECCO</name>
<comment type="caution">
    <text evidence="2">The sequence shown here is derived from an EMBL/GenBank/DDBJ whole genome shotgun (WGS) entry which is preliminary data.</text>
</comment>
<dbReference type="InterPro" id="IPR004676">
    <property type="entry name" value="Cd-R_transporter"/>
</dbReference>
<dbReference type="PATRIC" id="fig|33960.6.peg.3122"/>
<accession>A0A166GBN6</accession>
<evidence type="ECO:0000313" key="2">
    <source>
        <dbReference type="EMBL" id="KZL38045.1"/>
    </source>
</evidence>
<keyword evidence="1" id="KW-0812">Transmembrane</keyword>
<feature type="transmembrane region" description="Helical" evidence="1">
    <location>
        <begin position="39"/>
        <end position="61"/>
    </location>
</feature>
<dbReference type="AlphaFoldDB" id="A0A166GBN6"/>
<keyword evidence="1" id="KW-1133">Transmembrane helix</keyword>
<feature type="transmembrane region" description="Helical" evidence="1">
    <location>
        <begin position="6"/>
        <end position="27"/>
    </location>
</feature>
<feature type="transmembrane region" description="Helical" evidence="1">
    <location>
        <begin position="143"/>
        <end position="163"/>
    </location>
</feature>
<evidence type="ECO:0000256" key="1">
    <source>
        <dbReference type="SAM" id="Phobius"/>
    </source>
</evidence>
<feature type="transmembrane region" description="Helical" evidence="1">
    <location>
        <begin position="105"/>
        <end position="123"/>
    </location>
</feature>
<dbReference type="RefSeq" id="WP_063285609.1">
    <property type="nucleotide sequence ID" value="NZ_JYDC01000070.1"/>
</dbReference>
<dbReference type="OrthoDB" id="7995400at2"/>
<dbReference type="Pfam" id="PF03596">
    <property type="entry name" value="Cad"/>
    <property type="match status" value="1"/>
</dbReference>
<dbReference type="EMBL" id="JYDC01000070">
    <property type="protein sequence ID" value="KZL38045.1"/>
    <property type="molecule type" value="Genomic_DNA"/>
</dbReference>
<keyword evidence="3" id="KW-1185">Reference proteome</keyword>
<evidence type="ECO:0000313" key="3">
    <source>
        <dbReference type="Proteomes" id="UP000076480"/>
    </source>
</evidence>
<protein>
    <recommendedName>
        <fullName evidence="4">Cadmium transporter</fullName>
    </recommendedName>
</protein>
<feature type="transmembrane region" description="Helical" evidence="1">
    <location>
        <begin position="175"/>
        <end position="193"/>
    </location>
</feature>
<sequence>MLALIITGVVSFISSDLDDIVVLTLLFTQEEKYKKYQIVLGQLLGIGSLVVFSLLIDYGLSFLTTGLLKWLGLLPICLGIKYWFDYYFRSKTDNSNLPKSIKYNRFAIIKILSICLLTISNGADNIGIYVPLFSQYNQPETGLTIIVYAMMTLVWCFIGYKLANLPVLKEKIEEYRKWVIPLVFIVLGIYILIKNNAF</sequence>
<gene>
    <name evidence="2" type="ORF">TY91_12210</name>
</gene>
<feature type="transmembrane region" description="Helical" evidence="1">
    <location>
        <begin position="67"/>
        <end position="84"/>
    </location>
</feature>
<evidence type="ECO:0008006" key="4">
    <source>
        <dbReference type="Google" id="ProtNLM"/>
    </source>
</evidence>
<organism evidence="2 3">
    <name type="scientific">Secundilactobacillus collinoides</name>
    <name type="common">Lactobacillus collinoides</name>
    <dbReference type="NCBI Taxonomy" id="33960"/>
    <lineage>
        <taxon>Bacteria</taxon>
        <taxon>Bacillati</taxon>
        <taxon>Bacillota</taxon>
        <taxon>Bacilli</taxon>
        <taxon>Lactobacillales</taxon>
        <taxon>Lactobacillaceae</taxon>
        <taxon>Secundilactobacillus</taxon>
    </lineage>
</organism>
<reference evidence="2 3" key="1">
    <citation type="submission" date="2015-02" db="EMBL/GenBank/DDBJ databases">
        <title>Draft genome sequence of Lactobacillus collinoides CUPV2371 isolated from a natural cider, the first genome sequence of a strain of this species.</title>
        <authorList>
            <person name="Puertas A.I."/>
            <person name="Spano G."/>
            <person name="Capozzi V."/>
            <person name="Lamontanara A."/>
            <person name="Orru L."/>
            <person name="Duenas M.T."/>
        </authorList>
    </citation>
    <scope>NUCLEOTIDE SEQUENCE [LARGE SCALE GENOMIC DNA]</scope>
    <source>
        <strain evidence="2 3">237</strain>
    </source>
</reference>